<dbReference type="EMBL" id="BAAAZR010000010">
    <property type="protein sequence ID" value="GAA3818888.1"/>
    <property type="molecule type" value="Genomic_DNA"/>
</dbReference>
<evidence type="ECO:0000259" key="3">
    <source>
        <dbReference type="Pfam" id="PF01494"/>
    </source>
</evidence>
<dbReference type="Pfam" id="PF01494">
    <property type="entry name" value="FAD_binding_3"/>
    <property type="match status" value="1"/>
</dbReference>
<dbReference type="PRINTS" id="PR00420">
    <property type="entry name" value="RNGMNOXGNASE"/>
</dbReference>
<gene>
    <name evidence="4" type="ORF">GCM10022226_44230</name>
</gene>
<accession>A0ABP7IHV8</accession>
<dbReference type="Gene3D" id="3.50.50.60">
    <property type="entry name" value="FAD/NAD(P)-binding domain"/>
    <property type="match status" value="1"/>
</dbReference>
<evidence type="ECO:0000313" key="5">
    <source>
        <dbReference type="Proteomes" id="UP001500888"/>
    </source>
</evidence>
<dbReference type="InterPro" id="IPR036188">
    <property type="entry name" value="FAD/NAD-bd_sf"/>
</dbReference>
<keyword evidence="2 4" id="KW-0503">Monooxygenase</keyword>
<keyword evidence="1" id="KW-0560">Oxidoreductase</keyword>
<dbReference type="InterPro" id="IPR050493">
    <property type="entry name" value="FAD-dep_Monooxygenase_BioMet"/>
</dbReference>
<evidence type="ECO:0000256" key="1">
    <source>
        <dbReference type="ARBA" id="ARBA00023002"/>
    </source>
</evidence>
<feature type="domain" description="FAD-binding" evidence="3">
    <location>
        <begin position="7"/>
        <end position="346"/>
    </location>
</feature>
<protein>
    <submittedName>
        <fullName evidence="4">FAD-dependent monooxygenase</fullName>
    </submittedName>
</protein>
<keyword evidence="5" id="KW-1185">Reference proteome</keyword>
<organism evidence="4 5">
    <name type="scientific">Sphaerisporangium flaviroseum</name>
    <dbReference type="NCBI Taxonomy" id="509199"/>
    <lineage>
        <taxon>Bacteria</taxon>
        <taxon>Bacillati</taxon>
        <taxon>Actinomycetota</taxon>
        <taxon>Actinomycetes</taxon>
        <taxon>Streptosporangiales</taxon>
        <taxon>Streptosporangiaceae</taxon>
        <taxon>Sphaerisporangium</taxon>
    </lineage>
</organism>
<reference evidence="5" key="1">
    <citation type="journal article" date="2019" name="Int. J. Syst. Evol. Microbiol.">
        <title>The Global Catalogue of Microorganisms (GCM) 10K type strain sequencing project: providing services to taxonomists for standard genome sequencing and annotation.</title>
        <authorList>
            <consortium name="The Broad Institute Genomics Platform"/>
            <consortium name="The Broad Institute Genome Sequencing Center for Infectious Disease"/>
            <person name="Wu L."/>
            <person name="Ma J."/>
        </authorList>
    </citation>
    <scope>NUCLEOTIDE SEQUENCE [LARGE SCALE GENOMIC DNA]</scope>
    <source>
        <strain evidence="5">JCM 16908</strain>
    </source>
</reference>
<comment type="caution">
    <text evidence="4">The sequence shown here is derived from an EMBL/GenBank/DDBJ whole genome shotgun (WGS) entry which is preliminary data.</text>
</comment>
<name>A0ABP7IHV8_9ACTN</name>
<evidence type="ECO:0000256" key="2">
    <source>
        <dbReference type="ARBA" id="ARBA00023033"/>
    </source>
</evidence>
<sequence length="397" mass="42649">MTKVKTALVIGGGIAGPVTALALRKAGVEATVYEAYAGTADGIGGMLTVAPNGLDALRIVGADEAVRSVGLPMEHMVMTDGRGRRIGEIPGLDGLPPSQAMWRSELYRALHDHAVADGIRIEYGKRLVGAEETPAGVTARFADGTSESGDVLIGADGVRSTVRTLIDPDAPAPDDVLLLNFGAAADIAVSARPDATYFVFGRRAFLGYWAQPDGSTAWFANLPHDEPMTIAEARETPASDWLRRLREVFADEVPGRDLLRHTSAERLSVLGSMEMMPRVPHWHRGRMVLVGDSVHAPSSSSGQGASLAAESAVQLARCLRDLPDAPSAFAAYERLRRPRVEKVAARAAKTNNSKTFGPVAVTMMRLMMPIAMRTFLDPERTLGAEQRYRINWDQVAA</sequence>
<evidence type="ECO:0000313" key="4">
    <source>
        <dbReference type="EMBL" id="GAA3818888.1"/>
    </source>
</evidence>
<dbReference type="RefSeq" id="WP_344943214.1">
    <property type="nucleotide sequence ID" value="NZ_BAAAZR010000010.1"/>
</dbReference>
<dbReference type="PANTHER" id="PTHR13789">
    <property type="entry name" value="MONOOXYGENASE"/>
    <property type="match status" value="1"/>
</dbReference>
<dbReference type="GO" id="GO:0004497">
    <property type="term" value="F:monooxygenase activity"/>
    <property type="evidence" value="ECO:0007669"/>
    <property type="project" value="UniProtKB-KW"/>
</dbReference>
<dbReference type="Proteomes" id="UP001500888">
    <property type="component" value="Unassembled WGS sequence"/>
</dbReference>
<dbReference type="InterPro" id="IPR002938">
    <property type="entry name" value="FAD-bd"/>
</dbReference>
<dbReference type="SUPFAM" id="SSF51905">
    <property type="entry name" value="FAD/NAD(P)-binding domain"/>
    <property type="match status" value="1"/>
</dbReference>
<dbReference type="PANTHER" id="PTHR13789:SF309">
    <property type="entry name" value="PUTATIVE (AFU_ORTHOLOGUE AFUA_6G14510)-RELATED"/>
    <property type="match status" value="1"/>
</dbReference>
<proteinExistence type="predicted"/>